<dbReference type="Gene3D" id="3.30.70.1230">
    <property type="entry name" value="Nucleotide cyclase"/>
    <property type="match status" value="1"/>
</dbReference>
<dbReference type="InterPro" id="IPR001054">
    <property type="entry name" value="A/G_cyclase"/>
</dbReference>
<dbReference type="GO" id="GO:0006171">
    <property type="term" value="P:cAMP biosynthetic process"/>
    <property type="evidence" value="ECO:0007669"/>
    <property type="project" value="TreeGrafter"/>
</dbReference>
<reference evidence="5" key="1">
    <citation type="journal article" date="2008" name="Genome Res.">
        <title>The genome of Pelotomaculum thermopropionicum reveals niche-associated evolution in anaerobic microbiota.</title>
        <authorList>
            <person name="Kosaka T."/>
            <person name="Kato S."/>
            <person name="Shimoyama T."/>
            <person name="Ishii S."/>
            <person name="Abe T."/>
            <person name="Watanabe K."/>
        </authorList>
    </citation>
    <scope>NUCLEOTIDE SEQUENCE [LARGE SCALE GENOMIC DNA]</scope>
    <source>
        <strain evidence="5">DSM 13744 / JCM 10971 / SI</strain>
    </source>
</reference>
<keyword evidence="2" id="KW-1133">Transmembrane helix</keyword>
<dbReference type="eggNOG" id="COG2114">
    <property type="taxonomic scope" value="Bacteria"/>
</dbReference>
<dbReference type="GO" id="GO:0035556">
    <property type="term" value="P:intracellular signal transduction"/>
    <property type="evidence" value="ECO:0007669"/>
    <property type="project" value="InterPro"/>
</dbReference>
<dbReference type="InterPro" id="IPR050697">
    <property type="entry name" value="Adenylyl/Guanylyl_Cyclase_3/4"/>
</dbReference>
<dbReference type="AlphaFoldDB" id="A5CYY0"/>
<dbReference type="PANTHER" id="PTHR43081">
    <property type="entry name" value="ADENYLATE CYCLASE, TERMINAL-DIFFERENTIATION SPECIFIC-RELATED"/>
    <property type="match status" value="1"/>
</dbReference>
<dbReference type="InterPro" id="IPR007890">
    <property type="entry name" value="CHASE2"/>
</dbReference>
<feature type="transmembrane region" description="Helical" evidence="2">
    <location>
        <begin position="338"/>
        <end position="358"/>
    </location>
</feature>
<organism evidence="4 5">
    <name type="scientific">Pelotomaculum thermopropionicum (strain DSM 13744 / JCM 10971 / SI)</name>
    <dbReference type="NCBI Taxonomy" id="370438"/>
    <lineage>
        <taxon>Bacteria</taxon>
        <taxon>Bacillati</taxon>
        <taxon>Bacillota</taxon>
        <taxon>Clostridia</taxon>
        <taxon>Eubacteriales</taxon>
        <taxon>Desulfotomaculaceae</taxon>
        <taxon>Pelotomaculum</taxon>
    </lineage>
</organism>
<evidence type="ECO:0000259" key="3">
    <source>
        <dbReference type="PROSITE" id="PS50125"/>
    </source>
</evidence>
<dbReference type="Proteomes" id="UP000006556">
    <property type="component" value="Chromosome"/>
</dbReference>
<dbReference type="EMBL" id="AP009389">
    <property type="protein sequence ID" value="BAF60794.1"/>
    <property type="molecule type" value="Genomic_DNA"/>
</dbReference>
<dbReference type="STRING" id="370438.PTH_2613"/>
<dbReference type="KEGG" id="pth:PTH_2613"/>
<feature type="domain" description="Guanylate cyclase" evidence="3">
    <location>
        <begin position="426"/>
        <end position="471"/>
    </location>
</feature>
<keyword evidence="2" id="KW-0472">Membrane</keyword>
<dbReference type="eggNOG" id="COG4252">
    <property type="taxonomic scope" value="Bacteria"/>
</dbReference>
<dbReference type="Pfam" id="PF00211">
    <property type="entry name" value="Guanylate_cyc"/>
    <property type="match status" value="1"/>
</dbReference>
<accession>A5CYY0</accession>
<evidence type="ECO:0000313" key="5">
    <source>
        <dbReference type="Proteomes" id="UP000006556"/>
    </source>
</evidence>
<proteinExistence type="inferred from homology"/>
<dbReference type="Pfam" id="PF05226">
    <property type="entry name" value="CHASE2"/>
    <property type="match status" value="1"/>
</dbReference>
<dbReference type="HOGENOM" id="CLU_000445_85_1_9"/>
<evidence type="ECO:0000256" key="2">
    <source>
        <dbReference type="SAM" id="Phobius"/>
    </source>
</evidence>
<dbReference type="InterPro" id="IPR029787">
    <property type="entry name" value="Nucleotide_cyclase"/>
</dbReference>
<name>A5CYY0_PELTS</name>
<keyword evidence="4" id="KW-0675">Receptor</keyword>
<dbReference type="SMART" id="SM01080">
    <property type="entry name" value="CHASE2"/>
    <property type="match status" value="1"/>
</dbReference>
<keyword evidence="2" id="KW-0812">Transmembrane</keyword>
<dbReference type="PROSITE" id="PS50125">
    <property type="entry name" value="GUANYLATE_CYCLASE_2"/>
    <property type="match status" value="1"/>
</dbReference>
<sequence>MRNWAEKIKVMLVPAVLISLLLLTSIAGMWERLELIMYDTWFKLRGPRPAPVEVAVVAIDDRSIKEIGLLPWPRRVHASLIEALGEAKAVGFDMLFDTPGTPEDNGRLAAAMKAHGRVVLASSFAFQQEGGSIYQVPVFPVRQLAGAAAGIGFANMPEDLDNVARRISVVDVNYFKRPFPCFSLAVLLAARGLNPDHLKFTGGHTLAAGDMEVPLDYKNQALIDFWGPAGTFRTYSYVDVLEGRVGREELAGKIVLVGPTAAAEQDFVSTPFTRGNMVLAGALPSPGVEVHASAIGTYLTGGYYKRAPLPANLVFLLFMGLSAAVAVYRAANPWRGLLYLLALMAAAAFAVYLAWYYGHYWLNLISPLALAALVYSGVTAGNLVRTELERRRTRALFARYVPPAVVEELLRNRQDVALGGARVELTVLFSDIRGFTSFSENRQPEYIVQRLNEYFTEMTALIFKHGGTLDK</sequence>
<keyword evidence="5" id="KW-1185">Reference proteome</keyword>
<evidence type="ECO:0000256" key="1">
    <source>
        <dbReference type="ARBA" id="ARBA00005381"/>
    </source>
</evidence>
<comment type="similarity">
    <text evidence="1">Belongs to the adenylyl cyclase class-3 family.</text>
</comment>
<feature type="transmembrane region" description="Helical" evidence="2">
    <location>
        <begin position="364"/>
        <end position="384"/>
    </location>
</feature>
<evidence type="ECO:0000313" key="4">
    <source>
        <dbReference type="EMBL" id="BAF60794.1"/>
    </source>
</evidence>
<dbReference type="CDD" id="cd07302">
    <property type="entry name" value="CHD"/>
    <property type="match status" value="1"/>
</dbReference>
<protein>
    <submittedName>
        <fullName evidence="4">Hypothetical signal transduction receptor</fullName>
    </submittedName>
</protein>
<dbReference type="GO" id="GO:0004016">
    <property type="term" value="F:adenylate cyclase activity"/>
    <property type="evidence" value="ECO:0007669"/>
    <property type="project" value="UniProtKB-ARBA"/>
</dbReference>
<dbReference type="PANTHER" id="PTHR43081:SF1">
    <property type="entry name" value="ADENYLATE CYCLASE, TERMINAL-DIFFERENTIATION SPECIFIC"/>
    <property type="match status" value="1"/>
</dbReference>
<gene>
    <name evidence="4" type="ordered locus">PTH_2613</name>
</gene>
<feature type="transmembrane region" description="Helical" evidence="2">
    <location>
        <begin position="313"/>
        <end position="331"/>
    </location>
</feature>
<dbReference type="SUPFAM" id="SSF55073">
    <property type="entry name" value="Nucleotide cyclase"/>
    <property type="match status" value="1"/>
</dbReference>